<dbReference type="InterPro" id="IPR003594">
    <property type="entry name" value="HATPase_dom"/>
</dbReference>
<feature type="domain" description="GAF" evidence="10">
    <location>
        <begin position="866"/>
        <end position="1016"/>
    </location>
</feature>
<dbReference type="Proteomes" id="UP000002008">
    <property type="component" value="Chromosome"/>
</dbReference>
<dbReference type="InterPro" id="IPR036890">
    <property type="entry name" value="HATPase_C_sf"/>
</dbReference>
<feature type="domain" description="GAF" evidence="10">
    <location>
        <begin position="537"/>
        <end position="680"/>
    </location>
</feature>
<feature type="domain" description="GAF" evidence="10">
    <location>
        <begin position="356"/>
        <end position="519"/>
    </location>
</feature>
<comment type="subcellular location">
    <subcellularLocation>
        <location evidence="1">Cell membrane</location>
        <topology evidence="1">Multi-pass membrane protein</topology>
    </subcellularLocation>
</comment>
<dbReference type="Pfam" id="PF02518">
    <property type="entry name" value="HATPase_c"/>
    <property type="match status" value="1"/>
</dbReference>
<keyword evidence="8 9" id="KW-0472">Membrane</keyword>
<dbReference type="GO" id="GO:0005886">
    <property type="term" value="C:plasma membrane"/>
    <property type="evidence" value="ECO:0000318"/>
    <property type="project" value="GO_Central"/>
</dbReference>
<feature type="transmembrane region" description="Helical" evidence="9">
    <location>
        <begin position="155"/>
        <end position="171"/>
    </location>
</feature>
<dbReference type="SMART" id="SM00065">
    <property type="entry name" value="GAF"/>
    <property type="match status" value="4"/>
</dbReference>
<evidence type="ECO:0000256" key="2">
    <source>
        <dbReference type="ARBA" id="ARBA00022475"/>
    </source>
</evidence>
<keyword evidence="4 9" id="KW-0812">Transmembrane</keyword>
<name>A9WJU7_CHLAA</name>
<dbReference type="PANTHER" id="PTHR24421:SF37">
    <property type="entry name" value="SENSOR HISTIDINE KINASE NARS"/>
    <property type="match status" value="1"/>
</dbReference>
<dbReference type="Pfam" id="PF13185">
    <property type="entry name" value="GAF_2"/>
    <property type="match status" value="1"/>
</dbReference>
<dbReference type="InterPro" id="IPR029016">
    <property type="entry name" value="GAF-like_dom_sf"/>
</dbReference>
<evidence type="ECO:0000313" key="12">
    <source>
        <dbReference type="Proteomes" id="UP000002008"/>
    </source>
</evidence>
<evidence type="ECO:0000256" key="6">
    <source>
        <dbReference type="ARBA" id="ARBA00022989"/>
    </source>
</evidence>
<dbReference type="InterPro" id="IPR050482">
    <property type="entry name" value="Sensor_HK_TwoCompSys"/>
</dbReference>
<dbReference type="AlphaFoldDB" id="A9WJU7"/>
<sequence length="1223" mass="139639">MTELLAIIKLFFSDRKLAVRKFRAWIGREQRAASVAELLAIIKLFFSDHKLAIRKFRAWIGQERGALIWIWLLRFGGLFLFTIWTFLRFDNLNTNQRFYGTLFVLFMYTFQIGTAIGGFWKPETWKRPQVKLLQNIIETLLLSMAIYYLGSADGIFWTLYLIPILSAVRFLQNPYRTASILLTLGSSAITGLFVYPSPFGPFIPLTINSLGIAIIFVTRRTNLNPDALIDPRSEVAQILDHYQSGICIIDRKRRIQFVNAGLRRYFGEWQNDKTCYQYLGCVGENCTACLAPAGAANSTFRHTMIDSSGRKHDFEITVHHLAEDNYVLMFLDRPRAVQLELYEQLLDRIVERDDGGFNDALKQFLDSIREQFCAESVALFWLRDGRLERDLTSGPPLPFSETYEPGQGVTGLTLLRHPNSRFGCTIRVNNLDEHPKVLHANVSRYQQALPSGKVRHLLAVPINGRHRILGVIRLVNYLDRQTLDLHPHGFNRAHEFDLNIIAERLGRALEYRELSRKQEQQLAETRRFYRIYAASAEKRNVFETIVEEAMAAFPEASKCEIRRLNRSQQTLEYVYARHRRGFDYGTPPSPIVGINARALREGRIQFVPDTGQDADFIPGTAPIGAMMVAPLIGHLGIAGILALDYPSPRQFTPADQERFSAFATHAALAAEAFWRKEQEERLRHHIQRIGENISHGVEGVYQNTLDALRDLIGYDSASIQIRYGDYLRIEKHDGFADPDALQLISFDINDQRLPNHYVMTWNDPLCVADVRQDYPHFYEEADRYQSEHIRSILYIPLIAHGQSIGMIALDSRTVNFYRFGDSIIGILVASAAASAIENARLIEAQEKQRVNLSHLLKQSTSLVGINNQSALLDTYARLGFQMFECEHCAILLFPANEQPTIVSSLRQELSPEYVNLARQIMHEPEMVHLSGEQLTVYYEHYGLTDDTFDHLPSGRSRSLLAAPLCRNHQPIGVVVLENYAYEHENGFPDTTKDLFDLFRRQIVHSLESVNLRQSVRDQLGIDVHDMVNFLQGAVIFRNNRLIKQLEQGCDSDQVSPALQQINRAARYLYQELHHIQDDLRGTVNLERPFREILTEHIDFVQERIGHHVEIRLNLPDPVNLPPEIATILFRICREALANIAKHAGLQERTDGKVWIDLHVHEATFTLCIADNGRGLPADRDIHNAEQAYGIYSIKERAKRIGATVNIGNRPDGGVMIVVEGVLK</sequence>
<dbReference type="eggNOG" id="COG2203">
    <property type="taxonomic scope" value="Bacteria"/>
</dbReference>
<dbReference type="GO" id="GO:0005524">
    <property type="term" value="F:ATP binding"/>
    <property type="evidence" value="ECO:0007669"/>
    <property type="project" value="UniProtKB-KW"/>
</dbReference>
<evidence type="ECO:0000256" key="5">
    <source>
        <dbReference type="ARBA" id="ARBA00022777"/>
    </source>
</evidence>
<evidence type="ECO:0000259" key="10">
    <source>
        <dbReference type="SMART" id="SM00065"/>
    </source>
</evidence>
<dbReference type="SUPFAM" id="SSF55781">
    <property type="entry name" value="GAF domain-like"/>
    <property type="match status" value="4"/>
</dbReference>
<dbReference type="EMBL" id="CP000909">
    <property type="protein sequence ID" value="ABY36563.1"/>
    <property type="molecule type" value="Genomic_DNA"/>
</dbReference>
<dbReference type="Pfam" id="PF01590">
    <property type="entry name" value="GAF"/>
    <property type="match status" value="2"/>
</dbReference>
<feature type="transmembrane region" description="Helical" evidence="9">
    <location>
        <begin position="178"/>
        <end position="195"/>
    </location>
</feature>
<accession>A9WJU7</accession>
<dbReference type="EnsemblBacteria" id="ABY36563">
    <property type="protein sequence ID" value="ABY36563"/>
    <property type="gene ID" value="Caur_3378"/>
</dbReference>
<keyword evidence="5" id="KW-0418">Kinase</keyword>
<dbReference type="RefSeq" id="WP_012259216.1">
    <property type="nucleotide sequence ID" value="NC_010175.1"/>
</dbReference>
<evidence type="ECO:0000256" key="9">
    <source>
        <dbReference type="SAM" id="Phobius"/>
    </source>
</evidence>
<dbReference type="eggNOG" id="COG4585">
    <property type="taxonomic scope" value="Bacteria"/>
</dbReference>
<keyword evidence="11" id="KW-0547">Nucleotide-binding</keyword>
<dbReference type="InParanoid" id="A9WJU7"/>
<evidence type="ECO:0000313" key="11">
    <source>
        <dbReference type="EMBL" id="ABY36563.1"/>
    </source>
</evidence>
<dbReference type="HOGENOM" id="CLU_269890_0_0_0"/>
<dbReference type="InterPro" id="IPR003018">
    <property type="entry name" value="GAF"/>
</dbReference>
<keyword evidence="3" id="KW-0808">Transferase</keyword>
<dbReference type="GO" id="GO:0004672">
    <property type="term" value="F:protein kinase activity"/>
    <property type="evidence" value="ECO:0000318"/>
    <property type="project" value="GO_Central"/>
</dbReference>
<organism evidence="11 12">
    <name type="scientific">Chloroflexus aurantiacus (strain ATCC 29366 / DSM 635 / J-10-fl)</name>
    <dbReference type="NCBI Taxonomy" id="324602"/>
    <lineage>
        <taxon>Bacteria</taxon>
        <taxon>Bacillati</taxon>
        <taxon>Chloroflexota</taxon>
        <taxon>Chloroflexia</taxon>
        <taxon>Chloroflexales</taxon>
        <taxon>Chloroflexineae</taxon>
        <taxon>Chloroflexaceae</taxon>
        <taxon>Chloroflexus</taxon>
    </lineage>
</organism>
<feature type="transmembrane region" description="Helical" evidence="9">
    <location>
        <begin position="66"/>
        <end position="87"/>
    </location>
</feature>
<evidence type="ECO:0000256" key="1">
    <source>
        <dbReference type="ARBA" id="ARBA00004651"/>
    </source>
</evidence>
<evidence type="ECO:0000256" key="7">
    <source>
        <dbReference type="ARBA" id="ARBA00023012"/>
    </source>
</evidence>
<reference evidence="12" key="1">
    <citation type="journal article" date="2011" name="BMC Genomics">
        <title>Complete genome sequence of the filamentous anoxygenic phototrophic bacterium Chloroflexus aurantiacus.</title>
        <authorList>
            <person name="Tang K.H."/>
            <person name="Barry K."/>
            <person name="Chertkov O."/>
            <person name="Dalin E."/>
            <person name="Han C.S."/>
            <person name="Hauser L.J."/>
            <person name="Honchak B.M."/>
            <person name="Karbach L.E."/>
            <person name="Land M.L."/>
            <person name="Lapidus A."/>
            <person name="Larimer F.W."/>
            <person name="Mikhailova N."/>
            <person name="Pitluck S."/>
            <person name="Pierson B.K."/>
            <person name="Blankenship R.E."/>
        </authorList>
    </citation>
    <scope>NUCLEOTIDE SEQUENCE [LARGE SCALE GENOMIC DNA]</scope>
    <source>
        <strain evidence="12">ATCC 29366 / DSM 635 / J-10-fl</strain>
    </source>
</reference>
<proteinExistence type="predicted"/>
<keyword evidence="12" id="KW-1185">Reference proteome</keyword>
<protein>
    <submittedName>
        <fullName evidence="11">ATP-binding region ATPase domain protein</fullName>
    </submittedName>
</protein>
<dbReference type="KEGG" id="cau:Caur_3378"/>
<dbReference type="STRING" id="324602.Caur_3378"/>
<dbReference type="CDD" id="cd16917">
    <property type="entry name" value="HATPase_UhpB-NarQ-NarX-like"/>
    <property type="match status" value="1"/>
</dbReference>
<gene>
    <name evidence="11" type="ordered locus">Caur_3378</name>
</gene>
<keyword evidence="6 9" id="KW-1133">Transmembrane helix</keyword>
<keyword evidence="7" id="KW-0902">Two-component regulatory system</keyword>
<keyword evidence="11" id="KW-0067">ATP-binding</keyword>
<feature type="transmembrane region" description="Helical" evidence="9">
    <location>
        <begin position="132"/>
        <end position="149"/>
    </location>
</feature>
<dbReference type="Gene3D" id="3.30.565.10">
    <property type="entry name" value="Histidine kinase-like ATPase, C-terminal domain"/>
    <property type="match status" value="1"/>
</dbReference>
<evidence type="ECO:0000256" key="3">
    <source>
        <dbReference type="ARBA" id="ARBA00022679"/>
    </source>
</evidence>
<keyword evidence="2" id="KW-1003">Cell membrane</keyword>
<feature type="domain" description="GAF" evidence="10">
    <location>
        <begin position="696"/>
        <end position="846"/>
    </location>
</feature>
<dbReference type="SUPFAM" id="SSF55874">
    <property type="entry name" value="ATPase domain of HSP90 chaperone/DNA topoisomerase II/histidine kinase"/>
    <property type="match status" value="1"/>
</dbReference>
<dbReference type="PATRIC" id="fig|324602.8.peg.3800"/>
<dbReference type="GO" id="GO:0000160">
    <property type="term" value="P:phosphorelay signal transduction system"/>
    <property type="evidence" value="ECO:0007669"/>
    <property type="project" value="UniProtKB-KW"/>
</dbReference>
<dbReference type="Gene3D" id="3.30.450.40">
    <property type="match status" value="4"/>
</dbReference>
<evidence type="ECO:0000256" key="4">
    <source>
        <dbReference type="ARBA" id="ARBA00022692"/>
    </source>
</evidence>
<evidence type="ECO:0000256" key="8">
    <source>
        <dbReference type="ARBA" id="ARBA00023136"/>
    </source>
</evidence>
<dbReference type="PANTHER" id="PTHR24421">
    <property type="entry name" value="NITRATE/NITRITE SENSOR PROTEIN NARX-RELATED"/>
    <property type="match status" value="1"/>
</dbReference>
<feature type="transmembrane region" description="Helical" evidence="9">
    <location>
        <begin position="99"/>
        <end position="120"/>
    </location>
</feature>